<sequence>MNVQLREITVTARDVARAQARGGRGRGFRGGPRGRSVVRSKEVNEIKDVIDSVNNGRYDQCMIEDEKYEHRSSKPIDLKNYFPERMMPIVKPLVTVFGSRLNMRLEHFWVL</sequence>
<name>A0A9N8WL99_9GLOM</name>
<organism evidence="2 3">
    <name type="scientific">Cetraspora pellucida</name>
    <dbReference type="NCBI Taxonomy" id="1433469"/>
    <lineage>
        <taxon>Eukaryota</taxon>
        <taxon>Fungi</taxon>
        <taxon>Fungi incertae sedis</taxon>
        <taxon>Mucoromycota</taxon>
        <taxon>Glomeromycotina</taxon>
        <taxon>Glomeromycetes</taxon>
        <taxon>Diversisporales</taxon>
        <taxon>Gigasporaceae</taxon>
        <taxon>Cetraspora</taxon>
    </lineage>
</organism>
<accession>A0A9N8WL99</accession>
<protein>
    <submittedName>
        <fullName evidence="2">2319_t:CDS:1</fullName>
    </submittedName>
</protein>
<evidence type="ECO:0000313" key="3">
    <source>
        <dbReference type="Proteomes" id="UP000789759"/>
    </source>
</evidence>
<dbReference type="AlphaFoldDB" id="A0A9N8WL99"/>
<evidence type="ECO:0000313" key="2">
    <source>
        <dbReference type="EMBL" id="CAG8492974.1"/>
    </source>
</evidence>
<proteinExistence type="predicted"/>
<keyword evidence="3" id="KW-1185">Reference proteome</keyword>
<dbReference type="EMBL" id="CAJVQA010000857">
    <property type="protein sequence ID" value="CAG8492974.1"/>
    <property type="molecule type" value="Genomic_DNA"/>
</dbReference>
<dbReference type="Proteomes" id="UP000789759">
    <property type="component" value="Unassembled WGS sequence"/>
</dbReference>
<evidence type="ECO:0000256" key="1">
    <source>
        <dbReference type="SAM" id="MobiDB-lite"/>
    </source>
</evidence>
<gene>
    <name evidence="2" type="ORF">CPELLU_LOCUS2071</name>
</gene>
<comment type="caution">
    <text evidence="2">The sequence shown here is derived from an EMBL/GenBank/DDBJ whole genome shotgun (WGS) entry which is preliminary data.</text>
</comment>
<reference evidence="2" key="1">
    <citation type="submission" date="2021-06" db="EMBL/GenBank/DDBJ databases">
        <authorList>
            <person name="Kallberg Y."/>
            <person name="Tangrot J."/>
            <person name="Rosling A."/>
        </authorList>
    </citation>
    <scope>NUCLEOTIDE SEQUENCE</scope>
    <source>
        <strain evidence="2">FL966</strain>
    </source>
</reference>
<feature type="region of interest" description="Disordered" evidence="1">
    <location>
        <begin position="16"/>
        <end position="37"/>
    </location>
</feature>